<feature type="non-terminal residue" evidence="9">
    <location>
        <position position="1"/>
    </location>
</feature>
<sequence length="621" mass="70823">EPASLSSHLDHLQTCSSLSDSSSCVDRITEVRGFTDSQKEEYFRRRFSDEDLSKRIISHIKASRSLHIMCLIPVFCWITAIVLEDMMTRDQRGELPKTLTDLYSHFLRVQIKRKKQKYGGKQRPEELTEADKELLLKLGRLAFEHLEKGNIMFYSEDLERCGLDVSEVSVYSGVCTEIFKRESVIFQKSVYCFVHLSIQEFLAAVYMFHRYTRKDTAVINQFLEYSEPVTSLDDFLRRALMKSLESENGHLDLFVRFLHGLSLESNQRILGGLLDQTENHPETIQKVLNHLKEENSYGISPDRSINIFHCLMEMKDQSVHQEIQEFLKSEKKSERRLSEIHCSALAYLLQMSEEVLDELDLQQYNTSDEGQRRLIPAVRNCRKVELWNCSLSEISCDSLASALRSNPSHLRVLDLSYNKLKDPGVKLLCGALQDPLCELETLRSITCSTWKVEQKPPAEKVLSERKWWRTMKLAKLHLSSRDGLSWSCGTSLSDCSLSETSCDSVASALKSNLSHLRVLDLSHNALQDSGVKRLCSGLESPNCKLERLRLINCSLSEISCGSLASALRSNPSHLRELDLSQNQLQDSGVKLLCGFLQDLNCRLETLGSFRREGHTGTTYSG</sequence>
<comment type="caution">
    <text evidence="9">The sequence shown here is derived from an EMBL/GenBank/DDBJ whole genome shotgun (WGS) entry which is preliminary data.</text>
</comment>
<evidence type="ECO:0000256" key="4">
    <source>
        <dbReference type="ARBA" id="ARBA00022737"/>
    </source>
</evidence>
<dbReference type="Pfam" id="PF17779">
    <property type="entry name" value="WHD_NOD2"/>
    <property type="match status" value="1"/>
</dbReference>
<dbReference type="InterPro" id="IPR041075">
    <property type="entry name" value="NOD1/2_WH"/>
</dbReference>
<proteinExistence type="predicted"/>
<evidence type="ECO:0000259" key="7">
    <source>
        <dbReference type="Pfam" id="PF17776"/>
    </source>
</evidence>
<dbReference type="SUPFAM" id="SSF52047">
    <property type="entry name" value="RNI-like"/>
    <property type="match status" value="1"/>
</dbReference>
<dbReference type="GO" id="GO:0005737">
    <property type="term" value="C:cytoplasm"/>
    <property type="evidence" value="ECO:0007669"/>
    <property type="project" value="UniProtKB-SubCell"/>
</dbReference>
<organism evidence="9 10">
    <name type="scientific">Takifugu flavidus</name>
    <name type="common">sansaifugu</name>
    <dbReference type="NCBI Taxonomy" id="433684"/>
    <lineage>
        <taxon>Eukaryota</taxon>
        <taxon>Metazoa</taxon>
        <taxon>Chordata</taxon>
        <taxon>Craniata</taxon>
        <taxon>Vertebrata</taxon>
        <taxon>Euteleostomi</taxon>
        <taxon>Actinopterygii</taxon>
        <taxon>Neopterygii</taxon>
        <taxon>Teleostei</taxon>
        <taxon>Neoteleostei</taxon>
        <taxon>Acanthomorphata</taxon>
        <taxon>Eupercaria</taxon>
        <taxon>Tetraodontiformes</taxon>
        <taxon>Tetradontoidea</taxon>
        <taxon>Tetraodontidae</taxon>
        <taxon>Takifugu</taxon>
    </lineage>
</organism>
<evidence type="ECO:0000313" key="9">
    <source>
        <dbReference type="EMBL" id="TWW54771.1"/>
    </source>
</evidence>
<evidence type="ECO:0000256" key="3">
    <source>
        <dbReference type="ARBA" id="ARBA00022614"/>
    </source>
</evidence>
<name>A0A5C6MJT8_9TELE</name>
<dbReference type="AlphaFoldDB" id="A0A5C6MJT8"/>
<keyword evidence="5" id="KW-0547">Nucleotide-binding</keyword>
<dbReference type="EMBL" id="RHFK02000102">
    <property type="protein sequence ID" value="TWW54771.1"/>
    <property type="molecule type" value="Genomic_DNA"/>
</dbReference>
<keyword evidence="6" id="KW-0067">ATP-binding</keyword>
<dbReference type="PANTHER" id="PTHR24106">
    <property type="entry name" value="NACHT, LRR AND CARD DOMAINS-CONTAINING"/>
    <property type="match status" value="1"/>
</dbReference>
<dbReference type="Gene3D" id="3.80.10.10">
    <property type="entry name" value="Ribonuclease Inhibitor"/>
    <property type="match status" value="2"/>
</dbReference>
<feature type="domain" description="NACHT LRR and PYD" evidence="7">
    <location>
        <begin position="195"/>
        <end position="321"/>
    </location>
</feature>
<evidence type="ECO:0000256" key="2">
    <source>
        <dbReference type="ARBA" id="ARBA00022490"/>
    </source>
</evidence>
<dbReference type="Pfam" id="PF13516">
    <property type="entry name" value="LRR_6"/>
    <property type="match status" value="3"/>
</dbReference>
<keyword evidence="2" id="KW-0963">Cytoplasm</keyword>
<dbReference type="Proteomes" id="UP000324091">
    <property type="component" value="Unassembled WGS sequence"/>
</dbReference>
<evidence type="ECO:0000259" key="8">
    <source>
        <dbReference type="Pfam" id="PF17779"/>
    </source>
</evidence>
<dbReference type="PRINTS" id="PR00019">
    <property type="entry name" value="LEURICHRPT"/>
</dbReference>
<dbReference type="InterPro" id="IPR001611">
    <property type="entry name" value="Leu-rich_rpt"/>
</dbReference>
<accession>A0A5C6MJT8</accession>
<gene>
    <name evidence="9" type="ORF">D4764_0222180</name>
</gene>
<keyword evidence="4" id="KW-0677">Repeat</keyword>
<protein>
    <submittedName>
        <fullName evidence="9">NACHT, LRR and PYD domains-containing protein 3</fullName>
    </submittedName>
</protein>
<dbReference type="InterPro" id="IPR051261">
    <property type="entry name" value="NLR"/>
</dbReference>
<comment type="subcellular location">
    <subcellularLocation>
        <location evidence="1">Cytoplasm</location>
    </subcellularLocation>
</comment>
<dbReference type="Pfam" id="PF17776">
    <property type="entry name" value="NLRC4_HD2"/>
    <property type="match status" value="1"/>
</dbReference>
<evidence type="ECO:0000313" key="10">
    <source>
        <dbReference type="Proteomes" id="UP000324091"/>
    </source>
</evidence>
<dbReference type="GO" id="GO:0005524">
    <property type="term" value="F:ATP binding"/>
    <property type="evidence" value="ECO:0007669"/>
    <property type="project" value="UniProtKB-KW"/>
</dbReference>
<keyword evidence="3" id="KW-0433">Leucine-rich repeat</keyword>
<dbReference type="InterPro" id="IPR041267">
    <property type="entry name" value="NLRP_HD2"/>
</dbReference>
<evidence type="ECO:0000256" key="1">
    <source>
        <dbReference type="ARBA" id="ARBA00004496"/>
    </source>
</evidence>
<dbReference type="InterPro" id="IPR032675">
    <property type="entry name" value="LRR_dom_sf"/>
</dbReference>
<reference evidence="9 10" key="1">
    <citation type="submission" date="2019-04" db="EMBL/GenBank/DDBJ databases">
        <title>Chromosome genome assembly for Takifugu flavidus.</title>
        <authorList>
            <person name="Xiao S."/>
        </authorList>
    </citation>
    <scope>NUCLEOTIDE SEQUENCE [LARGE SCALE GENOMIC DNA]</scope>
    <source>
        <strain evidence="9">HTHZ2018</strain>
        <tissue evidence="9">Muscle</tissue>
    </source>
</reference>
<evidence type="ECO:0000256" key="6">
    <source>
        <dbReference type="ARBA" id="ARBA00022840"/>
    </source>
</evidence>
<feature type="domain" description="NOD1/2 winged helix" evidence="8">
    <location>
        <begin position="134"/>
        <end position="193"/>
    </location>
</feature>
<keyword evidence="10" id="KW-1185">Reference proteome</keyword>
<dbReference type="PROSITE" id="PS51450">
    <property type="entry name" value="LRR"/>
    <property type="match status" value="1"/>
</dbReference>
<evidence type="ECO:0000256" key="5">
    <source>
        <dbReference type="ARBA" id="ARBA00022741"/>
    </source>
</evidence>
<dbReference type="SMART" id="SM00368">
    <property type="entry name" value="LRR_RI"/>
    <property type="match status" value="5"/>
</dbReference>